<dbReference type="EMBL" id="JBANQN010000007">
    <property type="protein sequence ID" value="KAK6784437.1"/>
    <property type="molecule type" value="Genomic_DNA"/>
</dbReference>
<keyword evidence="2" id="KW-1185">Reference proteome</keyword>
<gene>
    <name evidence="1" type="ORF">RDI58_017892</name>
</gene>
<dbReference type="AlphaFoldDB" id="A0AAN8Y9L8"/>
<proteinExistence type="predicted"/>
<evidence type="ECO:0000313" key="1">
    <source>
        <dbReference type="EMBL" id="KAK6784437.1"/>
    </source>
</evidence>
<name>A0AAN8Y9L8_SOLBU</name>
<protein>
    <submittedName>
        <fullName evidence="1">Uncharacterized protein</fullName>
    </submittedName>
</protein>
<evidence type="ECO:0000313" key="2">
    <source>
        <dbReference type="Proteomes" id="UP001371456"/>
    </source>
</evidence>
<sequence length="50" mass="5753">MITRYQQDNAVESWHRKKLKDARELVNRKTSNSTIAPEKAGLLAQILDVD</sequence>
<dbReference type="Proteomes" id="UP001371456">
    <property type="component" value="Unassembled WGS sequence"/>
</dbReference>
<reference evidence="1 2" key="1">
    <citation type="submission" date="2024-02" db="EMBL/GenBank/DDBJ databases">
        <title>de novo genome assembly of Solanum bulbocastanum strain 11H21.</title>
        <authorList>
            <person name="Hosaka A.J."/>
        </authorList>
    </citation>
    <scope>NUCLEOTIDE SEQUENCE [LARGE SCALE GENOMIC DNA]</scope>
    <source>
        <tissue evidence="1">Young leaves</tissue>
    </source>
</reference>
<accession>A0AAN8Y9L8</accession>
<organism evidence="1 2">
    <name type="scientific">Solanum bulbocastanum</name>
    <name type="common">Wild potato</name>
    <dbReference type="NCBI Taxonomy" id="147425"/>
    <lineage>
        <taxon>Eukaryota</taxon>
        <taxon>Viridiplantae</taxon>
        <taxon>Streptophyta</taxon>
        <taxon>Embryophyta</taxon>
        <taxon>Tracheophyta</taxon>
        <taxon>Spermatophyta</taxon>
        <taxon>Magnoliopsida</taxon>
        <taxon>eudicotyledons</taxon>
        <taxon>Gunneridae</taxon>
        <taxon>Pentapetalae</taxon>
        <taxon>asterids</taxon>
        <taxon>lamiids</taxon>
        <taxon>Solanales</taxon>
        <taxon>Solanaceae</taxon>
        <taxon>Solanoideae</taxon>
        <taxon>Solaneae</taxon>
        <taxon>Solanum</taxon>
    </lineage>
</organism>
<comment type="caution">
    <text evidence="1">The sequence shown here is derived from an EMBL/GenBank/DDBJ whole genome shotgun (WGS) entry which is preliminary data.</text>
</comment>